<dbReference type="InterPro" id="IPR043129">
    <property type="entry name" value="ATPase_NBD"/>
</dbReference>
<dbReference type="SUPFAM" id="SSF53067">
    <property type="entry name" value="Actin-like ATPase domain"/>
    <property type="match status" value="1"/>
</dbReference>
<gene>
    <name evidence="2" type="ORF">CLV54_1688</name>
</gene>
<dbReference type="SUPFAM" id="SSF46785">
    <property type="entry name" value="Winged helix' DNA-binding domain"/>
    <property type="match status" value="1"/>
</dbReference>
<dbReference type="Gene3D" id="1.10.10.10">
    <property type="entry name" value="Winged helix-like DNA-binding domain superfamily/Winged helix DNA-binding domain"/>
    <property type="match status" value="1"/>
</dbReference>
<dbReference type="InterPro" id="IPR049874">
    <property type="entry name" value="ROK_cs"/>
</dbReference>
<dbReference type="EMBL" id="PGFB01000003">
    <property type="protein sequence ID" value="PJJ61901.1"/>
    <property type="molecule type" value="Genomic_DNA"/>
</dbReference>
<evidence type="ECO:0000313" key="2">
    <source>
        <dbReference type="EMBL" id="PJJ61901.1"/>
    </source>
</evidence>
<organism evidence="2 3">
    <name type="scientific">Compostimonas suwonensis</name>
    <dbReference type="NCBI Taxonomy" id="1048394"/>
    <lineage>
        <taxon>Bacteria</taxon>
        <taxon>Bacillati</taxon>
        <taxon>Actinomycetota</taxon>
        <taxon>Actinomycetes</taxon>
        <taxon>Micrococcales</taxon>
        <taxon>Microbacteriaceae</taxon>
        <taxon>Compostimonas</taxon>
    </lineage>
</organism>
<dbReference type="Proteomes" id="UP000230161">
    <property type="component" value="Unassembled WGS sequence"/>
</dbReference>
<dbReference type="InterPro" id="IPR036390">
    <property type="entry name" value="WH_DNA-bd_sf"/>
</dbReference>
<comment type="similarity">
    <text evidence="1">Belongs to the ROK (NagC/XylR) family.</text>
</comment>
<evidence type="ECO:0000256" key="1">
    <source>
        <dbReference type="ARBA" id="ARBA00006479"/>
    </source>
</evidence>
<dbReference type="Gene3D" id="3.30.420.40">
    <property type="match status" value="2"/>
</dbReference>
<comment type="caution">
    <text evidence="2">The sequence shown here is derived from an EMBL/GenBank/DDBJ whole genome shotgun (WGS) entry which is preliminary data.</text>
</comment>
<evidence type="ECO:0000313" key="3">
    <source>
        <dbReference type="Proteomes" id="UP000230161"/>
    </source>
</evidence>
<dbReference type="PANTHER" id="PTHR18964:SF149">
    <property type="entry name" value="BIFUNCTIONAL UDP-N-ACETYLGLUCOSAMINE 2-EPIMERASE_N-ACETYLMANNOSAMINE KINASE"/>
    <property type="match status" value="1"/>
</dbReference>
<sequence>MTAPEVRRGPSIEAPAHLPLIASSAAPAAPGAAGTPFASRMAASGEQSSRVLRPRSKVLPEHARSHNRALVLQTLYRTGLLSRADVARATGLTRVTVSDLVAELIAEGIVVERGPSEDVRPGKPATMLDIDRTAFHIVGLDLSQHAEFWGAVLDLDGRIISRAQVPLASSTGEDAVAKVVALVETLLGQTSTPVLGIGVGSPGVVDLAGVVLSAPNLGWAGLELQALLHDRFRLPVIVGNDANAAVLAEHSFGDADSDLMLVKIGHGVGAGLLVSGTPLFGSRFAAGEIGHVVVGTDGGAACVCGKSGCLETWLSTPNLESALAAAELASTGAEDAGIRRDAVLREAGQRLGIALAPIVGALNLSEIVLSGPVALLDGTLSESTIETLRRRTMAEFHGDLTLRMTSQGDDIVLRGAAVLVLSARLGVS</sequence>
<proteinExistence type="inferred from homology"/>
<dbReference type="GO" id="GO:0016301">
    <property type="term" value="F:kinase activity"/>
    <property type="evidence" value="ECO:0007669"/>
    <property type="project" value="UniProtKB-KW"/>
</dbReference>
<accession>A0A2M9BVC5</accession>
<dbReference type="Pfam" id="PF00480">
    <property type="entry name" value="ROK"/>
    <property type="match status" value="1"/>
</dbReference>
<dbReference type="PROSITE" id="PS01125">
    <property type="entry name" value="ROK"/>
    <property type="match status" value="1"/>
</dbReference>
<reference evidence="2 3" key="1">
    <citation type="submission" date="2017-11" db="EMBL/GenBank/DDBJ databases">
        <title>Genomic Encyclopedia of Archaeal and Bacterial Type Strains, Phase II (KMG-II): From Individual Species to Whole Genera.</title>
        <authorList>
            <person name="Goeker M."/>
        </authorList>
    </citation>
    <scope>NUCLEOTIDE SEQUENCE [LARGE SCALE GENOMIC DNA]</scope>
    <source>
        <strain evidence="2 3">DSM 25625</strain>
    </source>
</reference>
<keyword evidence="2" id="KW-0808">Transferase</keyword>
<dbReference type="InterPro" id="IPR036388">
    <property type="entry name" value="WH-like_DNA-bd_sf"/>
</dbReference>
<keyword evidence="2" id="KW-0418">Kinase</keyword>
<dbReference type="InterPro" id="IPR000600">
    <property type="entry name" value="ROK"/>
</dbReference>
<dbReference type="AlphaFoldDB" id="A0A2M9BVC5"/>
<dbReference type="PANTHER" id="PTHR18964">
    <property type="entry name" value="ROK (REPRESSOR, ORF, KINASE) FAMILY"/>
    <property type="match status" value="1"/>
</dbReference>
<keyword evidence="3" id="KW-1185">Reference proteome</keyword>
<protein>
    <submittedName>
        <fullName evidence="2">Putative NBD/HSP70 family sugar kinase</fullName>
    </submittedName>
</protein>
<name>A0A2M9BVC5_9MICO</name>